<dbReference type="GO" id="GO:0020037">
    <property type="term" value="F:heme binding"/>
    <property type="evidence" value="ECO:0007669"/>
    <property type="project" value="TreeGrafter"/>
</dbReference>
<dbReference type="SUPFAM" id="SSF103473">
    <property type="entry name" value="MFS general substrate transporter"/>
    <property type="match status" value="1"/>
</dbReference>
<feature type="transmembrane region" description="Helical" evidence="6">
    <location>
        <begin position="85"/>
        <end position="103"/>
    </location>
</feature>
<dbReference type="Pfam" id="PF07690">
    <property type="entry name" value="MFS_1"/>
    <property type="match status" value="1"/>
</dbReference>
<feature type="region of interest" description="Disordered" evidence="5">
    <location>
        <begin position="455"/>
        <end position="476"/>
    </location>
</feature>
<evidence type="ECO:0000256" key="5">
    <source>
        <dbReference type="SAM" id="MobiDB-lite"/>
    </source>
</evidence>
<dbReference type="GO" id="GO:0016020">
    <property type="term" value="C:membrane"/>
    <property type="evidence" value="ECO:0007669"/>
    <property type="project" value="UniProtKB-SubCell"/>
</dbReference>
<feature type="transmembrane region" description="Helical" evidence="6">
    <location>
        <begin position="361"/>
        <end position="384"/>
    </location>
</feature>
<evidence type="ECO:0000256" key="4">
    <source>
        <dbReference type="ARBA" id="ARBA00023136"/>
    </source>
</evidence>
<keyword evidence="8" id="KW-1185">Reference proteome</keyword>
<dbReference type="GO" id="GO:0015232">
    <property type="term" value="F:heme transmembrane transporter activity"/>
    <property type="evidence" value="ECO:0007669"/>
    <property type="project" value="TreeGrafter"/>
</dbReference>
<feature type="transmembrane region" description="Helical" evidence="6">
    <location>
        <begin position="337"/>
        <end position="355"/>
    </location>
</feature>
<feature type="transmembrane region" description="Helical" evidence="6">
    <location>
        <begin position="396"/>
        <end position="414"/>
    </location>
</feature>
<feature type="transmembrane region" description="Helical" evidence="6">
    <location>
        <begin position="140"/>
        <end position="163"/>
    </location>
</feature>
<feature type="transmembrane region" description="Helical" evidence="6">
    <location>
        <begin position="184"/>
        <end position="204"/>
    </location>
</feature>
<protein>
    <submittedName>
        <fullName evidence="7">MFS general substrate transporter</fullName>
    </submittedName>
</protein>
<proteinExistence type="predicted"/>
<feature type="transmembrane region" description="Helical" evidence="6">
    <location>
        <begin position="216"/>
        <end position="235"/>
    </location>
</feature>
<evidence type="ECO:0000256" key="6">
    <source>
        <dbReference type="SAM" id="Phobius"/>
    </source>
</evidence>
<feature type="transmembrane region" description="Helical" evidence="6">
    <location>
        <begin position="115"/>
        <end position="134"/>
    </location>
</feature>
<feature type="transmembrane region" description="Helical" evidence="6">
    <location>
        <begin position="303"/>
        <end position="325"/>
    </location>
</feature>
<feature type="transmembrane region" description="Helical" evidence="6">
    <location>
        <begin position="48"/>
        <end position="79"/>
    </location>
</feature>
<dbReference type="PANTHER" id="PTHR10924:SF4">
    <property type="entry name" value="GH15861P"/>
    <property type="match status" value="1"/>
</dbReference>
<evidence type="ECO:0000256" key="3">
    <source>
        <dbReference type="ARBA" id="ARBA00022989"/>
    </source>
</evidence>
<comment type="caution">
    <text evidence="7">The sequence shown here is derived from an EMBL/GenBank/DDBJ whole genome shotgun (WGS) entry which is preliminary data.</text>
</comment>
<evidence type="ECO:0000313" key="7">
    <source>
        <dbReference type="EMBL" id="KAF0512854.1"/>
    </source>
</evidence>
<evidence type="ECO:0000313" key="8">
    <source>
        <dbReference type="Proteomes" id="UP000439903"/>
    </source>
</evidence>
<keyword evidence="2 6" id="KW-0812">Transmembrane</keyword>
<comment type="subcellular location">
    <subcellularLocation>
        <location evidence="1">Membrane</location>
        <topology evidence="1">Multi-pass membrane protein</topology>
    </subcellularLocation>
</comment>
<dbReference type="InterPro" id="IPR011701">
    <property type="entry name" value="MFS"/>
</dbReference>
<gene>
    <name evidence="7" type="ORF">F8M41_017903</name>
</gene>
<reference evidence="7 8" key="1">
    <citation type="journal article" date="2019" name="Environ. Microbiol.">
        <title>At the nexus of three kingdoms: the genome of the mycorrhizal fungus Gigaspora margarita provides insights into plant, endobacterial and fungal interactions.</title>
        <authorList>
            <person name="Venice F."/>
            <person name="Ghignone S."/>
            <person name="Salvioli di Fossalunga A."/>
            <person name="Amselem J."/>
            <person name="Novero M."/>
            <person name="Xianan X."/>
            <person name="Sedzielewska Toro K."/>
            <person name="Morin E."/>
            <person name="Lipzen A."/>
            <person name="Grigoriev I.V."/>
            <person name="Henrissat B."/>
            <person name="Martin F.M."/>
            <person name="Bonfante P."/>
        </authorList>
    </citation>
    <scope>NUCLEOTIDE SEQUENCE [LARGE SCALE GENOMIC DNA]</scope>
    <source>
        <strain evidence="7 8">BEG34</strain>
    </source>
</reference>
<dbReference type="Gene3D" id="1.20.1250.20">
    <property type="entry name" value="MFS general substrate transporter like domains"/>
    <property type="match status" value="2"/>
</dbReference>
<feature type="transmembrane region" description="Helical" evidence="6">
    <location>
        <begin position="266"/>
        <end position="291"/>
    </location>
</feature>
<sequence>MSSSPIIIVDDNDFNITNNNDVINSTSPLLSPTFNNNNNAKLSSSYRWLILLGFSLFTFASACMWITFAPCLYIFMSYFSQTPSSINSLSSIYLLLYPILFIPSSKFFNTYGIKFGVIFGAFLNSLGALLRYLGSLKRSYIGFWILFLGQTIAALAQLFILCVPPKLANIWFSQYGQQNFATSVGITANSAGVAIGFLLSPWMIKEKTANHDIPNYLLLQFIVCAMIYLFLIFTFKSSPDKRTNSRTMPLSTTNLNISDYFSDKMFMILTISFGIVTGGEYAFATLLSQIILPVFEKFDESMVGFLGFFIVIAGMVGSLVIGIYLDRTLAYESSYRYLYIGSIITLGLLNIALKYEFAELVFFSSLSFGVFSFALAPTAFQYATIVISKRLSTDEITTTGILNASASLLGILLISLMDTLENLNKKFTMELSNWVLFVILIGGFWMSFWISPTKDDRKDDRDGGDEEENTNLLIGH</sequence>
<dbReference type="InterPro" id="IPR049680">
    <property type="entry name" value="FLVCR1-2_SLC49-like"/>
</dbReference>
<keyword evidence="4 6" id="KW-0472">Membrane</keyword>
<dbReference type="EMBL" id="WTPW01000420">
    <property type="protein sequence ID" value="KAF0512854.1"/>
    <property type="molecule type" value="Genomic_DNA"/>
</dbReference>
<dbReference type="GO" id="GO:0097037">
    <property type="term" value="P:heme export"/>
    <property type="evidence" value="ECO:0007669"/>
    <property type="project" value="TreeGrafter"/>
</dbReference>
<dbReference type="PANTHER" id="PTHR10924">
    <property type="entry name" value="MAJOR FACILITATOR SUPERFAMILY PROTEIN-RELATED"/>
    <property type="match status" value="1"/>
</dbReference>
<dbReference type="OrthoDB" id="422206at2759"/>
<name>A0A8H4AMB1_GIGMA</name>
<evidence type="ECO:0000256" key="1">
    <source>
        <dbReference type="ARBA" id="ARBA00004141"/>
    </source>
</evidence>
<feature type="transmembrane region" description="Helical" evidence="6">
    <location>
        <begin position="434"/>
        <end position="451"/>
    </location>
</feature>
<organism evidence="7 8">
    <name type="scientific">Gigaspora margarita</name>
    <dbReference type="NCBI Taxonomy" id="4874"/>
    <lineage>
        <taxon>Eukaryota</taxon>
        <taxon>Fungi</taxon>
        <taxon>Fungi incertae sedis</taxon>
        <taxon>Mucoromycota</taxon>
        <taxon>Glomeromycotina</taxon>
        <taxon>Glomeromycetes</taxon>
        <taxon>Diversisporales</taxon>
        <taxon>Gigasporaceae</taxon>
        <taxon>Gigaspora</taxon>
    </lineage>
</organism>
<dbReference type="Proteomes" id="UP000439903">
    <property type="component" value="Unassembled WGS sequence"/>
</dbReference>
<evidence type="ECO:0000256" key="2">
    <source>
        <dbReference type="ARBA" id="ARBA00022692"/>
    </source>
</evidence>
<keyword evidence="3 6" id="KW-1133">Transmembrane helix</keyword>
<accession>A0A8H4AMB1</accession>
<dbReference type="InterPro" id="IPR036259">
    <property type="entry name" value="MFS_trans_sf"/>
</dbReference>
<dbReference type="AlphaFoldDB" id="A0A8H4AMB1"/>